<evidence type="ECO:0000313" key="2">
    <source>
        <dbReference type="Proteomes" id="UP000184526"/>
    </source>
</evidence>
<reference evidence="1 2" key="1">
    <citation type="submission" date="2016-11" db="EMBL/GenBank/DDBJ databases">
        <authorList>
            <person name="Jaros S."/>
            <person name="Januszkiewicz K."/>
            <person name="Wedrychowicz H."/>
        </authorList>
    </citation>
    <scope>NUCLEOTIDE SEQUENCE [LARGE SCALE GENOMIC DNA]</scope>
    <source>
        <strain evidence="1 2">DSM 3089</strain>
    </source>
</reference>
<organism evidence="1 2">
    <name type="scientific">Clostridium collagenovorans DSM 3089</name>
    <dbReference type="NCBI Taxonomy" id="1121306"/>
    <lineage>
        <taxon>Bacteria</taxon>
        <taxon>Bacillati</taxon>
        <taxon>Bacillota</taxon>
        <taxon>Clostridia</taxon>
        <taxon>Eubacteriales</taxon>
        <taxon>Clostridiaceae</taxon>
        <taxon>Clostridium</taxon>
    </lineage>
</organism>
<dbReference type="OrthoDB" id="8913322at2"/>
<dbReference type="AlphaFoldDB" id="A0A1M5V9U9"/>
<protein>
    <submittedName>
        <fullName evidence="1">Uncharacterized protein</fullName>
    </submittedName>
</protein>
<sequence>MYSEDFAEWLDNCLKKLPSKAVAINFNLYEGSDKTYDIQLIATDSFNEDDEDWACEEIFSTEENLFLIPITKDIENWEDGLLLISNIIKNYLNNGKHATMLKELEAIGLGFVDGDIELLYKK</sequence>
<accession>A0A1M5V9U9</accession>
<dbReference type="Proteomes" id="UP000184526">
    <property type="component" value="Unassembled WGS sequence"/>
</dbReference>
<evidence type="ECO:0000313" key="1">
    <source>
        <dbReference type="EMBL" id="SHH71981.1"/>
    </source>
</evidence>
<dbReference type="RefSeq" id="WP_072831023.1">
    <property type="nucleotide sequence ID" value="NZ_FQXP01000004.1"/>
</dbReference>
<proteinExistence type="predicted"/>
<name>A0A1M5V9U9_9CLOT</name>
<dbReference type="EMBL" id="FQXP01000004">
    <property type="protein sequence ID" value="SHH71981.1"/>
    <property type="molecule type" value="Genomic_DNA"/>
</dbReference>
<keyword evidence="2" id="KW-1185">Reference proteome</keyword>
<gene>
    <name evidence="1" type="ORF">SAMN02745196_01187</name>
</gene>